<comment type="caution">
    <text evidence="20">The sequence shown here is derived from an EMBL/GenBank/DDBJ whole genome shotgun (WGS) entry which is preliminary data.</text>
</comment>
<dbReference type="InterPro" id="IPR003805">
    <property type="entry name" value="CobS"/>
</dbReference>
<evidence type="ECO:0000313" key="21">
    <source>
        <dbReference type="Proteomes" id="UP000076630"/>
    </source>
</evidence>
<dbReference type="GO" id="GO:0008818">
    <property type="term" value="F:cobalamin 5'-phosphate synthase activity"/>
    <property type="evidence" value="ECO:0007669"/>
    <property type="project" value="UniProtKB-UniRule"/>
</dbReference>
<evidence type="ECO:0000256" key="18">
    <source>
        <dbReference type="ARBA" id="ARBA00049504"/>
    </source>
</evidence>
<comment type="catalytic activity">
    <reaction evidence="17 19">
        <text>alpha-ribazole + adenosylcob(III)inamide-GDP = adenosylcob(III)alamin + GMP + H(+)</text>
        <dbReference type="Rhea" id="RHEA:16049"/>
        <dbReference type="ChEBI" id="CHEBI:10329"/>
        <dbReference type="ChEBI" id="CHEBI:15378"/>
        <dbReference type="ChEBI" id="CHEBI:18408"/>
        <dbReference type="ChEBI" id="CHEBI:58115"/>
        <dbReference type="ChEBI" id="CHEBI:60487"/>
        <dbReference type="EC" id="2.7.8.26"/>
    </reaction>
</comment>
<dbReference type="PANTHER" id="PTHR34148">
    <property type="entry name" value="ADENOSYLCOBINAMIDE-GDP RIBAZOLETRANSFERASE"/>
    <property type="match status" value="1"/>
</dbReference>
<accession>A0A165RHI3</accession>
<dbReference type="OrthoDB" id="9794626at2"/>
<dbReference type="HAMAP" id="MF_00719">
    <property type="entry name" value="CobS"/>
    <property type="match status" value="1"/>
</dbReference>
<dbReference type="AlphaFoldDB" id="A0A165RHI3"/>
<comment type="similarity">
    <text evidence="4 19">Belongs to the CobS family.</text>
</comment>
<keyword evidence="12 19" id="KW-1133">Transmembrane helix</keyword>
<comment type="caution">
    <text evidence="19">Lacks conserved residue(s) required for the propagation of feature annotation.</text>
</comment>
<keyword evidence="21" id="KW-1185">Reference proteome</keyword>
<organism evidence="20 21">
    <name type="scientific">Myroides marinus</name>
    <dbReference type="NCBI Taxonomy" id="703342"/>
    <lineage>
        <taxon>Bacteria</taxon>
        <taxon>Pseudomonadati</taxon>
        <taxon>Bacteroidota</taxon>
        <taxon>Flavobacteriia</taxon>
        <taxon>Flavobacteriales</taxon>
        <taxon>Flavobacteriaceae</taxon>
        <taxon>Myroides</taxon>
    </lineage>
</organism>
<sequence>MIRRELTYFLTAVMFFTRIPIPYKLPYSSEIMNKSQKYFPAIGYLVGGMAILVYWAATYLFSADIAIVLSMVSTVLLTGAFHEDGFTDVCDSFGGGYGKEKIMTIMKDSRIGAYGVIGIVLLLLLKFLALNSIAPLSTTFILAVMLNGHITSRFHAATAIYTHKYVRDTDDSKSKPMANQRPSISSLLFSLVLTLIPYILFDSWLFIIAFFVSYIGKMYLTMYFKKHIGGYTGDCLGTIQQVCEVLFYLTTLTLWKFM</sequence>
<comment type="subcellular location">
    <subcellularLocation>
        <location evidence="2 19">Cell membrane</location>
        <topology evidence="2 19">Multi-pass membrane protein</topology>
    </subcellularLocation>
</comment>
<dbReference type="PANTHER" id="PTHR34148:SF1">
    <property type="entry name" value="ADENOSYLCOBINAMIDE-GDP RIBAZOLETRANSFERASE"/>
    <property type="match status" value="1"/>
</dbReference>
<name>A0A165RHI3_9FLAO</name>
<dbReference type="GO" id="GO:0005886">
    <property type="term" value="C:plasma membrane"/>
    <property type="evidence" value="ECO:0007669"/>
    <property type="project" value="UniProtKB-SubCell"/>
</dbReference>
<evidence type="ECO:0000256" key="4">
    <source>
        <dbReference type="ARBA" id="ARBA00010561"/>
    </source>
</evidence>
<evidence type="ECO:0000256" key="3">
    <source>
        <dbReference type="ARBA" id="ARBA00004663"/>
    </source>
</evidence>
<reference evidence="20 21" key="1">
    <citation type="submission" date="2016-01" db="EMBL/GenBank/DDBJ databases">
        <title>Whole genome sequencing of Myroides marinus L41.</title>
        <authorList>
            <person name="Hong K.W."/>
        </authorList>
    </citation>
    <scope>NUCLEOTIDE SEQUENCE [LARGE SCALE GENOMIC DNA]</scope>
    <source>
        <strain evidence="20 21">L41</strain>
    </source>
</reference>
<proteinExistence type="inferred from homology"/>
<gene>
    <name evidence="19" type="primary">cobS</name>
    <name evidence="20" type="ORF">AV926_07455</name>
</gene>
<dbReference type="EMBL" id="LQNU01000048">
    <property type="protein sequence ID" value="KZE82122.1"/>
    <property type="molecule type" value="Genomic_DNA"/>
</dbReference>
<keyword evidence="9 19" id="KW-0808">Transferase</keyword>
<feature type="transmembrane region" description="Helical" evidence="19">
    <location>
        <begin position="111"/>
        <end position="134"/>
    </location>
</feature>
<evidence type="ECO:0000256" key="2">
    <source>
        <dbReference type="ARBA" id="ARBA00004651"/>
    </source>
</evidence>
<evidence type="ECO:0000256" key="12">
    <source>
        <dbReference type="ARBA" id="ARBA00022989"/>
    </source>
</evidence>
<dbReference type="GO" id="GO:0009236">
    <property type="term" value="P:cobalamin biosynthetic process"/>
    <property type="evidence" value="ECO:0007669"/>
    <property type="project" value="UniProtKB-UniRule"/>
</dbReference>
<evidence type="ECO:0000256" key="11">
    <source>
        <dbReference type="ARBA" id="ARBA00022842"/>
    </source>
</evidence>
<evidence type="ECO:0000256" key="17">
    <source>
        <dbReference type="ARBA" id="ARBA00048623"/>
    </source>
</evidence>
<evidence type="ECO:0000256" key="5">
    <source>
        <dbReference type="ARBA" id="ARBA00013200"/>
    </source>
</evidence>
<dbReference type="GO" id="GO:0051073">
    <property type="term" value="F:adenosylcobinamide-GDP ribazoletransferase activity"/>
    <property type="evidence" value="ECO:0007669"/>
    <property type="project" value="UniProtKB-UniRule"/>
</dbReference>
<evidence type="ECO:0000256" key="1">
    <source>
        <dbReference type="ARBA" id="ARBA00001946"/>
    </source>
</evidence>
<evidence type="ECO:0000256" key="13">
    <source>
        <dbReference type="ARBA" id="ARBA00023136"/>
    </source>
</evidence>
<comment type="cofactor">
    <cofactor evidence="1 19">
        <name>Mg(2+)</name>
        <dbReference type="ChEBI" id="CHEBI:18420"/>
    </cofactor>
</comment>
<dbReference type="NCBIfam" id="NF001277">
    <property type="entry name" value="PRK00235.1-3"/>
    <property type="match status" value="1"/>
</dbReference>
<feature type="transmembrane region" description="Helical" evidence="19">
    <location>
        <begin position="38"/>
        <end position="57"/>
    </location>
</feature>
<evidence type="ECO:0000256" key="6">
    <source>
        <dbReference type="ARBA" id="ARBA00015850"/>
    </source>
</evidence>
<dbReference type="Proteomes" id="UP000076630">
    <property type="component" value="Unassembled WGS sequence"/>
</dbReference>
<comment type="catalytic activity">
    <reaction evidence="18 19">
        <text>alpha-ribazole 5'-phosphate + adenosylcob(III)inamide-GDP = adenosylcob(III)alamin 5'-phosphate + GMP + H(+)</text>
        <dbReference type="Rhea" id="RHEA:23560"/>
        <dbReference type="ChEBI" id="CHEBI:15378"/>
        <dbReference type="ChEBI" id="CHEBI:57918"/>
        <dbReference type="ChEBI" id="CHEBI:58115"/>
        <dbReference type="ChEBI" id="CHEBI:60487"/>
        <dbReference type="ChEBI" id="CHEBI:60493"/>
        <dbReference type="EC" id="2.7.8.26"/>
    </reaction>
</comment>
<comment type="pathway">
    <text evidence="3 19">Cofactor biosynthesis; adenosylcobalamin biosynthesis; adenosylcobalamin from cob(II)yrinate a,c-diamide: step 7/7.</text>
</comment>
<evidence type="ECO:0000256" key="9">
    <source>
        <dbReference type="ARBA" id="ARBA00022679"/>
    </source>
</evidence>
<evidence type="ECO:0000256" key="19">
    <source>
        <dbReference type="HAMAP-Rule" id="MF_00719"/>
    </source>
</evidence>
<dbReference type="RefSeq" id="WP_038987922.1">
    <property type="nucleotide sequence ID" value="NZ_JWJO01000070.1"/>
</dbReference>
<evidence type="ECO:0000256" key="14">
    <source>
        <dbReference type="ARBA" id="ARBA00025228"/>
    </source>
</evidence>
<evidence type="ECO:0000256" key="7">
    <source>
        <dbReference type="ARBA" id="ARBA00022475"/>
    </source>
</evidence>
<evidence type="ECO:0000256" key="8">
    <source>
        <dbReference type="ARBA" id="ARBA00022573"/>
    </source>
</evidence>
<comment type="function">
    <text evidence="14 19">Joins adenosylcobinamide-GDP and alpha-ribazole to generate adenosylcobalamin (Ado-cobalamin). Also synthesizes adenosylcobalamin 5'-phosphate from adenosylcobinamide-GDP and alpha-ribazole 5'-phosphate.</text>
</comment>
<keyword evidence="11 19" id="KW-0460">Magnesium</keyword>
<keyword evidence="8 19" id="KW-0169">Cobalamin biosynthesis</keyword>
<dbReference type="UniPathway" id="UPA00148">
    <property type="reaction ID" value="UER00238"/>
</dbReference>
<protein>
    <recommendedName>
        <fullName evidence="6 19">Adenosylcobinamide-GDP ribazoletransferase</fullName>
        <ecNumber evidence="5 19">2.7.8.26</ecNumber>
    </recommendedName>
    <alternativeName>
        <fullName evidence="16 19">Cobalamin synthase</fullName>
    </alternativeName>
    <alternativeName>
        <fullName evidence="15 19">Cobalamin-5'-phosphate synthase</fullName>
    </alternativeName>
</protein>
<evidence type="ECO:0000313" key="20">
    <source>
        <dbReference type="EMBL" id="KZE82122.1"/>
    </source>
</evidence>
<evidence type="ECO:0000256" key="15">
    <source>
        <dbReference type="ARBA" id="ARBA00032605"/>
    </source>
</evidence>
<keyword evidence="10 19" id="KW-0812">Transmembrane</keyword>
<evidence type="ECO:0000256" key="16">
    <source>
        <dbReference type="ARBA" id="ARBA00032853"/>
    </source>
</evidence>
<dbReference type="Pfam" id="PF02654">
    <property type="entry name" value="CobS"/>
    <property type="match status" value="1"/>
</dbReference>
<keyword evidence="13 19" id="KW-0472">Membrane</keyword>
<dbReference type="EC" id="2.7.8.26" evidence="5 19"/>
<evidence type="ECO:0000256" key="10">
    <source>
        <dbReference type="ARBA" id="ARBA00022692"/>
    </source>
</evidence>
<feature type="transmembrane region" description="Helical" evidence="19">
    <location>
        <begin position="6"/>
        <end position="26"/>
    </location>
</feature>
<keyword evidence="7 19" id="KW-1003">Cell membrane</keyword>